<reference evidence="2 3" key="1">
    <citation type="submission" date="2015-06" db="EMBL/GenBank/DDBJ databases">
        <title>Expansion of signal transduction pathways in fungi by whole-genome duplication.</title>
        <authorList>
            <consortium name="DOE Joint Genome Institute"/>
            <person name="Corrochano L.M."/>
            <person name="Kuo A."/>
            <person name="Marcet-Houben M."/>
            <person name="Polaino S."/>
            <person name="Salamov A."/>
            <person name="Villalobos J.M."/>
            <person name="Alvarez M.I."/>
            <person name="Avalos J."/>
            <person name="Benito E.P."/>
            <person name="Benoit I."/>
            <person name="Burger G."/>
            <person name="Camino L.P."/>
            <person name="Canovas D."/>
            <person name="Cerda-Olmedo E."/>
            <person name="Cheng J.-F."/>
            <person name="Dominguez A."/>
            <person name="Elias M."/>
            <person name="Eslava A.P."/>
            <person name="Glaser F."/>
            <person name="Grimwood J."/>
            <person name="Gutierrez G."/>
            <person name="Heitman J."/>
            <person name="Henrissat B."/>
            <person name="Iturriaga E.A."/>
            <person name="Lang B.F."/>
            <person name="Lavin J.L."/>
            <person name="Lee S."/>
            <person name="Li W."/>
            <person name="Lindquist E."/>
            <person name="Lopez-Garcia S."/>
            <person name="Luque E.M."/>
            <person name="Marcos A.T."/>
            <person name="Martin J."/>
            <person name="Mccluskey K."/>
            <person name="Medina H.R."/>
            <person name="Miralles-Duran A."/>
            <person name="Miyazaki A."/>
            <person name="Munoz-Torres E."/>
            <person name="Oguiza J.A."/>
            <person name="Ohm R."/>
            <person name="Olmedo M."/>
            <person name="Orejas M."/>
            <person name="Ortiz-Castellanos L."/>
            <person name="Pisabarro A.G."/>
            <person name="Rodriguez-Romero J."/>
            <person name="Ruiz-Herrera J."/>
            <person name="Ruiz-Vazquez R."/>
            <person name="Sanz C."/>
            <person name="Schackwitz W."/>
            <person name="Schmutz J."/>
            <person name="Shahriari M."/>
            <person name="Shelest E."/>
            <person name="Silva-Franco F."/>
            <person name="Soanes D."/>
            <person name="Syed K."/>
            <person name="Tagua V.G."/>
            <person name="Talbot N.J."/>
            <person name="Thon M."/>
            <person name="De Vries R.P."/>
            <person name="Wiebenga A."/>
            <person name="Yadav J.S."/>
            <person name="Braun E.L."/>
            <person name="Baker S."/>
            <person name="Garre V."/>
            <person name="Horwitz B."/>
            <person name="Torres-Martinez S."/>
            <person name="Idnurm A."/>
            <person name="Herrera-Estrella A."/>
            <person name="Gabaldon T."/>
            <person name="Grigoriev I.V."/>
        </authorList>
    </citation>
    <scope>NUCLEOTIDE SEQUENCE [LARGE SCALE GENOMIC DNA]</scope>
    <source>
        <strain evidence="2 3">CBS 277.49</strain>
    </source>
</reference>
<dbReference type="Pfam" id="PF00856">
    <property type="entry name" value="SET"/>
    <property type="match status" value="1"/>
</dbReference>
<dbReference type="PANTHER" id="PTHR12197">
    <property type="entry name" value="HISTONE-LYSINE N-METHYLTRANSFERASE SMYD"/>
    <property type="match status" value="1"/>
</dbReference>
<dbReference type="InterPro" id="IPR046341">
    <property type="entry name" value="SET_dom_sf"/>
</dbReference>
<comment type="caution">
    <text evidence="2">The sequence shown here is derived from an EMBL/GenBank/DDBJ whole genome shotgun (WGS) entry which is preliminary data.</text>
</comment>
<dbReference type="OrthoDB" id="1028014at2759"/>
<dbReference type="Gene3D" id="2.170.270.10">
    <property type="entry name" value="SET domain"/>
    <property type="match status" value="1"/>
</dbReference>
<proteinExistence type="predicted"/>
<organism evidence="2 3">
    <name type="scientific">Mucor lusitanicus CBS 277.49</name>
    <dbReference type="NCBI Taxonomy" id="747725"/>
    <lineage>
        <taxon>Eukaryota</taxon>
        <taxon>Fungi</taxon>
        <taxon>Fungi incertae sedis</taxon>
        <taxon>Mucoromycota</taxon>
        <taxon>Mucoromycotina</taxon>
        <taxon>Mucoromycetes</taxon>
        <taxon>Mucorales</taxon>
        <taxon>Mucorineae</taxon>
        <taxon>Mucoraceae</taxon>
        <taxon>Mucor</taxon>
    </lineage>
</organism>
<evidence type="ECO:0000313" key="2">
    <source>
        <dbReference type="EMBL" id="OAC99742.1"/>
    </source>
</evidence>
<sequence length="407" mass="46145">MNSIEIAVLPGKGRGYKATTTIAAGTVIHVSDPLATTVSQEWIPETCMWCFNFSYPKKQKVKLMALQQEKALLSQWKVPTKKNSGSLFKDMLFCSESCKNQFKLHDKTSLILASHYRLDQQHKSSNNCTIDASIPAPVQQSTENVPWIDMNNDESLALWLEDAWDCITNGGDLHREIDDNDKAMCRLIATCIARKHDNPDHFEELLVIQNNELAHFRSHYTASTAYPNNVNQLPILKDGANKRETLLSVLPDQVQEVMALYNHFARALTSPLHQVPVLANVDHRLFRSIYFRERANSFGLWELGDSGVSLADGGVTDDLELLGWGIYPSAVYFNHSCDANVVKVREGRQMKFIARRMIEKGEEACISYGSVGEDVSERRSRLLSHYHFLCQCTRCIQEDLQHNSIIR</sequence>
<dbReference type="CDD" id="cd20071">
    <property type="entry name" value="SET_SMYD"/>
    <property type="match status" value="1"/>
</dbReference>
<dbReference type="SMART" id="SM00317">
    <property type="entry name" value="SET"/>
    <property type="match status" value="1"/>
</dbReference>
<dbReference type="InterPro" id="IPR050869">
    <property type="entry name" value="H3K4_H4K5_MeTrfase"/>
</dbReference>
<dbReference type="PANTHER" id="PTHR12197:SF294">
    <property type="entry name" value="POTENTIAL PROTEIN LYSINE METHYLTRANSFERASE SET6"/>
    <property type="match status" value="1"/>
</dbReference>
<dbReference type="AlphaFoldDB" id="A0A168IAD4"/>
<evidence type="ECO:0000313" key="3">
    <source>
        <dbReference type="Proteomes" id="UP000077051"/>
    </source>
</evidence>
<name>A0A168IAD4_MUCCL</name>
<dbReference type="PROSITE" id="PS50280">
    <property type="entry name" value="SET"/>
    <property type="match status" value="1"/>
</dbReference>
<dbReference type="GO" id="GO:0005634">
    <property type="term" value="C:nucleus"/>
    <property type="evidence" value="ECO:0007669"/>
    <property type="project" value="TreeGrafter"/>
</dbReference>
<dbReference type="VEuPathDB" id="FungiDB:MUCCIDRAFT_83879"/>
<dbReference type="Proteomes" id="UP000077051">
    <property type="component" value="Unassembled WGS sequence"/>
</dbReference>
<dbReference type="InterPro" id="IPR001214">
    <property type="entry name" value="SET_dom"/>
</dbReference>
<feature type="domain" description="SET" evidence="1">
    <location>
        <begin position="2"/>
        <end position="369"/>
    </location>
</feature>
<protein>
    <recommendedName>
        <fullName evidence="1">SET domain-containing protein</fullName>
    </recommendedName>
</protein>
<dbReference type="SUPFAM" id="SSF82199">
    <property type="entry name" value="SET domain"/>
    <property type="match status" value="1"/>
</dbReference>
<evidence type="ECO:0000259" key="1">
    <source>
        <dbReference type="PROSITE" id="PS50280"/>
    </source>
</evidence>
<keyword evidence="3" id="KW-1185">Reference proteome</keyword>
<dbReference type="EMBL" id="AMYB01000007">
    <property type="protein sequence ID" value="OAC99742.1"/>
    <property type="molecule type" value="Genomic_DNA"/>
</dbReference>
<dbReference type="STRING" id="747725.A0A168IAD4"/>
<accession>A0A168IAD4</accession>
<gene>
    <name evidence="2" type="ORF">MUCCIDRAFT_83879</name>
</gene>